<dbReference type="VEuPathDB" id="VectorBase:AARA21_012759"/>
<dbReference type="CDD" id="cd00054">
    <property type="entry name" value="EGF_CA"/>
    <property type="match status" value="2"/>
</dbReference>
<name>A0A182HI57_ANOAR</name>
<evidence type="ECO:0000256" key="13">
    <source>
        <dbReference type="RuleBase" id="RU003318"/>
    </source>
</evidence>
<dbReference type="InterPro" id="IPR039808">
    <property type="entry name" value="Cadherin"/>
</dbReference>
<evidence type="ECO:0000256" key="11">
    <source>
        <dbReference type="PROSITE-ProRule" id="PRU00043"/>
    </source>
</evidence>
<comment type="caution">
    <text evidence="12">Lacks conserved residue(s) required for the propagation of feature annotation.</text>
</comment>
<organism evidence="18 19">
    <name type="scientific">Anopheles arabiensis</name>
    <name type="common">Mosquito</name>
    <dbReference type="NCBI Taxonomy" id="7173"/>
    <lineage>
        <taxon>Eukaryota</taxon>
        <taxon>Metazoa</taxon>
        <taxon>Ecdysozoa</taxon>
        <taxon>Arthropoda</taxon>
        <taxon>Hexapoda</taxon>
        <taxon>Insecta</taxon>
        <taxon>Pterygota</taxon>
        <taxon>Neoptera</taxon>
        <taxon>Endopterygota</taxon>
        <taxon>Diptera</taxon>
        <taxon>Nematocera</taxon>
        <taxon>Culicoidea</taxon>
        <taxon>Culicidae</taxon>
        <taxon>Anophelinae</taxon>
        <taxon>Anopheles</taxon>
    </lineage>
</organism>
<dbReference type="AlphaFoldDB" id="A0A182HI57"/>
<keyword evidence="6 13" id="KW-0130">Cell adhesion</keyword>
<evidence type="ECO:0000259" key="16">
    <source>
        <dbReference type="PROSITE" id="PS50026"/>
    </source>
</evidence>
<accession>A0A182HI57</accession>
<evidence type="ECO:0000256" key="10">
    <source>
        <dbReference type="ARBA" id="ARBA00023180"/>
    </source>
</evidence>
<dbReference type="GO" id="GO:0008013">
    <property type="term" value="F:beta-catenin binding"/>
    <property type="evidence" value="ECO:0007669"/>
    <property type="project" value="TreeGrafter"/>
</dbReference>
<feature type="disulfide bond" evidence="12">
    <location>
        <begin position="820"/>
        <end position="837"/>
    </location>
</feature>
<evidence type="ECO:0000313" key="18">
    <source>
        <dbReference type="EnsemblMetazoa" id="AARA000914-PA"/>
    </source>
</evidence>
<dbReference type="GO" id="GO:0009887">
    <property type="term" value="P:animal organ morphogenesis"/>
    <property type="evidence" value="ECO:0007669"/>
    <property type="project" value="UniProtKB-ARBA"/>
</dbReference>
<dbReference type="PROSITE" id="PS50268">
    <property type="entry name" value="CADHERIN_2"/>
    <property type="match status" value="5"/>
</dbReference>
<feature type="disulfide bond" evidence="12">
    <location>
        <begin position="839"/>
        <end position="848"/>
    </location>
</feature>
<evidence type="ECO:0000256" key="1">
    <source>
        <dbReference type="ARBA" id="ARBA00004251"/>
    </source>
</evidence>
<dbReference type="InterPro" id="IPR020894">
    <property type="entry name" value="Cadherin_CS"/>
</dbReference>
<dbReference type="Pfam" id="PF02210">
    <property type="entry name" value="Laminin_G_2"/>
    <property type="match status" value="1"/>
</dbReference>
<dbReference type="SUPFAM" id="SSF49313">
    <property type="entry name" value="Cadherin-like"/>
    <property type="match status" value="5"/>
</dbReference>
<dbReference type="CDD" id="cd00110">
    <property type="entry name" value="LamG"/>
    <property type="match status" value="1"/>
</dbReference>
<evidence type="ECO:0000256" key="4">
    <source>
        <dbReference type="ARBA" id="ARBA00022737"/>
    </source>
</evidence>
<dbReference type="GO" id="GO:0007163">
    <property type="term" value="P:establishment or maintenance of cell polarity"/>
    <property type="evidence" value="ECO:0007669"/>
    <property type="project" value="UniProtKB-ARBA"/>
</dbReference>
<dbReference type="GO" id="GO:0001736">
    <property type="term" value="P:establishment of planar polarity"/>
    <property type="evidence" value="ECO:0007669"/>
    <property type="project" value="UniProtKB-ARBA"/>
</dbReference>
<dbReference type="FunFam" id="2.60.40.60:FF:000182">
    <property type="entry name" value="Blast:Putative neural-cadherin 2"/>
    <property type="match status" value="1"/>
</dbReference>
<evidence type="ECO:0000256" key="6">
    <source>
        <dbReference type="ARBA" id="ARBA00022889"/>
    </source>
</evidence>
<comment type="subcellular location">
    <subcellularLocation>
        <location evidence="1 13">Cell membrane</location>
        <topology evidence="1 13">Single-pass type I membrane protein</topology>
    </subcellularLocation>
</comment>
<keyword evidence="9 12" id="KW-1015">Disulfide bond</keyword>
<keyword evidence="7" id="KW-1133">Transmembrane helix</keyword>
<evidence type="ECO:0000256" key="8">
    <source>
        <dbReference type="ARBA" id="ARBA00023136"/>
    </source>
</evidence>
<dbReference type="EMBL" id="APCN01005601">
    <property type="status" value="NOT_ANNOTATED_CDS"/>
    <property type="molecule type" value="Genomic_DNA"/>
</dbReference>
<dbReference type="CDD" id="cd11304">
    <property type="entry name" value="Cadherin_repeat"/>
    <property type="match status" value="4"/>
</dbReference>
<dbReference type="Gene3D" id="2.10.25.10">
    <property type="entry name" value="Laminin"/>
    <property type="match status" value="2"/>
</dbReference>
<evidence type="ECO:0000259" key="15">
    <source>
        <dbReference type="PROSITE" id="PS50025"/>
    </source>
</evidence>
<dbReference type="InterPro" id="IPR000233">
    <property type="entry name" value="Cadherin_Y-type_LIR"/>
</dbReference>
<dbReference type="EMBL" id="APCN01005599">
    <property type="status" value="NOT_ANNOTATED_CDS"/>
    <property type="molecule type" value="Genomic_DNA"/>
</dbReference>
<dbReference type="GO" id="GO:0031175">
    <property type="term" value="P:neuron projection development"/>
    <property type="evidence" value="ECO:0007669"/>
    <property type="project" value="TreeGrafter"/>
</dbReference>
<keyword evidence="4" id="KW-0677">Repeat</keyword>
<dbReference type="SMART" id="SM00181">
    <property type="entry name" value="EGF"/>
    <property type="match status" value="2"/>
</dbReference>
<dbReference type="Proteomes" id="UP000075840">
    <property type="component" value="Unassembled WGS sequence"/>
</dbReference>
<sequence length="1039" mass="115800">VTASDADVERPNNIIYFLTGAGIDIENPSDSYFDINKATGEIFVLKVTASDADVERPNNIIYFLTGAGIDIENPSDSYFDINKATGEIFVLKPLNRDPPHGRASWKFTVFAQDEGGEGLVGFTEVQINLKDVNDNAPQFPNGIAYGNVTENGTIGMYVMTIKAEDYDDINEGTNAKIIYSIEKNAIQEDTGLPIFNINPDTGLITTAVCCLDREKTPDYLLQIVATDGGGLKGTGTASIKVKDLNDMPPRFTKDEWFVEVEETDGSVLPEAPILTVTVNDDDEINNFQYKIIESSGYGTDKFAMVKNADGTGSLKVVQPLDYEDPMQINGFRFRIQVIDNDEIDESDKYHVDHSWVIVKLKDINDNTPRFKKPHIEATVYENADVGKNLGTFKAVDIDKDGKSKITYSINRATDRKRQFAIDQEGTVTIHRELDREAMAKHSLEILATDDGVPPRTASAILTVLVKDINDNAPVFAEDYRPILLENSPPSKIIEISAVDKDDRLEGNGAPFQFRMDPDADDVIRTSFKVEQSNKGDGMAIISSLGSFDREYRKQYTIPIAKCECNPGWTGTYCSLPTTPTTFKTHSYVKYALSFEPDKFTTQIQLRFRTRETYGELFRISDQHMREYGIIELKGAKVYFRYSLNTGQVEEQEVALTAVEVDDGQWHVVKVQRYGSAAILELDGGEGANFNQSFSFDGHQWLSVDKQEGVYAGGKPEFTGVKTYDVKSDYQKSCIDDIRLDGKSLPLPPATNGTQWGQATMAKNIDRYCSSNNPCQNAYCPDPFECVDLWNKYECACGDGMTISPEGKTCIDRNECLDYPCLNGGTCINQEPRQKYKCICPDWYWGESCEFLKERQAIKISTSALAAVIAGLLLIIILLFVYFSCSRRRSANFNKKPATKDDIHENIINYCDEGGGENDMTAVDMKTLKIPIGPLPELVQHKAPPVRPDIAVVSDQVVGKVDVFLDDRKRRVDIDSASGPFDDLRNYAYEGCASTSGSLSSLQSAHDDKHLNCPPCSYRFDKLINIYEPSEAQIEDDDVS</sequence>
<dbReference type="GO" id="GO:0007156">
    <property type="term" value="P:homophilic cell adhesion via plasma membrane adhesion molecules"/>
    <property type="evidence" value="ECO:0007669"/>
    <property type="project" value="InterPro"/>
</dbReference>
<dbReference type="EMBL" id="APCN01005600">
    <property type="status" value="NOT_ANNOTATED_CDS"/>
    <property type="molecule type" value="Genomic_DNA"/>
</dbReference>
<dbReference type="VEuPathDB" id="VectorBase:AARA21_001459"/>
<dbReference type="Pfam" id="PF00028">
    <property type="entry name" value="Cadherin"/>
    <property type="match status" value="3"/>
</dbReference>
<dbReference type="SMART" id="SM00112">
    <property type="entry name" value="CA"/>
    <property type="match status" value="4"/>
</dbReference>
<dbReference type="SUPFAM" id="SSF49899">
    <property type="entry name" value="Concanavalin A-like lectins/glucanases"/>
    <property type="match status" value="1"/>
</dbReference>
<comment type="function">
    <text evidence="14">Cadherins are calcium-dependent cell adhesion proteins.</text>
</comment>
<dbReference type="Gene3D" id="2.60.120.200">
    <property type="match status" value="1"/>
</dbReference>
<reference evidence="18" key="1">
    <citation type="submission" date="2022-08" db="UniProtKB">
        <authorList>
            <consortium name="EnsemblMetazoa"/>
        </authorList>
    </citation>
    <scope>IDENTIFICATION</scope>
    <source>
        <strain evidence="18">Dongola</strain>
    </source>
</reference>
<evidence type="ECO:0000256" key="5">
    <source>
        <dbReference type="ARBA" id="ARBA00022837"/>
    </source>
</evidence>
<dbReference type="FunFam" id="2.60.40.60:FF:000039">
    <property type="entry name" value="FAT atypical cadherin 3"/>
    <property type="match status" value="1"/>
</dbReference>
<dbReference type="GO" id="GO:0005509">
    <property type="term" value="F:calcium ion binding"/>
    <property type="evidence" value="ECO:0007669"/>
    <property type="project" value="UniProtKB-UniRule"/>
</dbReference>
<dbReference type="InterPro" id="IPR001881">
    <property type="entry name" value="EGF-like_Ca-bd_dom"/>
</dbReference>
<keyword evidence="3 13" id="KW-0812">Transmembrane</keyword>
<dbReference type="SUPFAM" id="SSF57196">
    <property type="entry name" value="EGF/Laminin"/>
    <property type="match status" value="1"/>
</dbReference>
<feature type="domain" description="Cadherin" evidence="17">
    <location>
        <begin position="148"/>
        <end position="251"/>
    </location>
</feature>
<dbReference type="InterPro" id="IPR013320">
    <property type="entry name" value="ConA-like_dom_sf"/>
</dbReference>
<dbReference type="InterPro" id="IPR000742">
    <property type="entry name" value="EGF"/>
</dbReference>
<proteinExistence type="predicted"/>
<dbReference type="Gene3D" id="4.10.900.10">
    <property type="entry name" value="TCF3-CBD (Catenin binding domain)"/>
    <property type="match status" value="1"/>
</dbReference>
<dbReference type="InterPro" id="IPR001791">
    <property type="entry name" value="Laminin_G"/>
</dbReference>
<feature type="domain" description="Cadherin" evidence="17">
    <location>
        <begin position="36"/>
        <end position="139"/>
    </location>
</feature>
<evidence type="ECO:0000256" key="9">
    <source>
        <dbReference type="ARBA" id="ARBA00023157"/>
    </source>
</evidence>
<evidence type="ECO:0000256" key="14">
    <source>
        <dbReference type="RuleBase" id="RU004357"/>
    </source>
</evidence>
<dbReference type="FunFam" id="2.60.40.60:FF:000112">
    <property type="entry name" value="neural-cadherin isoform X1"/>
    <property type="match status" value="1"/>
</dbReference>
<evidence type="ECO:0000256" key="12">
    <source>
        <dbReference type="PROSITE-ProRule" id="PRU00076"/>
    </source>
</evidence>
<dbReference type="PROSITE" id="PS50026">
    <property type="entry name" value="EGF_3"/>
    <property type="match status" value="1"/>
</dbReference>
<protein>
    <submittedName>
        <fullName evidence="18">Uncharacterized protein</fullName>
    </submittedName>
</protein>
<feature type="domain" description="Cadherin" evidence="17">
    <location>
        <begin position="252"/>
        <end position="370"/>
    </location>
</feature>
<evidence type="ECO:0000256" key="2">
    <source>
        <dbReference type="ARBA" id="ARBA00022536"/>
    </source>
</evidence>
<evidence type="ECO:0000313" key="19">
    <source>
        <dbReference type="Proteomes" id="UP000075840"/>
    </source>
</evidence>
<dbReference type="InterPro" id="IPR027397">
    <property type="entry name" value="Catenin-bd_sf"/>
</dbReference>
<dbReference type="GO" id="GO:0045296">
    <property type="term" value="F:cadherin binding"/>
    <property type="evidence" value="ECO:0007669"/>
    <property type="project" value="TreeGrafter"/>
</dbReference>
<dbReference type="Pfam" id="PF01049">
    <property type="entry name" value="CADH_Y-type_LIR"/>
    <property type="match status" value="1"/>
</dbReference>
<dbReference type="PROSITE" id="PS00022">
    <property type="entry name" value="EGF_1"/>
    <property type="match status" value="1"/>
</dbReference>
<dbReference type="GO" id="GO:0048589">
    <property type="term" value="P:developmental growth"/>
    <property type="evidence" value="ECO:0007669"/>
    <property type="project" value="UniProtKB-ARBA"/>
</dbReference>
<dbReference type="SMART" id="SM00179">
    <property type="entry name" value="EGF_CA"/>
    <property type="match status" value="2"/>
</dbReference>
<feature type="domain" description="Cadherin" evidence="17">
    <location>
        <begin position="371"/>
        <end position="475"/>
    </location>
</feature>
<dbReference type="PRINTS" id="PR00205">
    <property type="entry name" value="CADHERIN"/>
</dbReference>
<dbReference type="Gene3D" id="2.60.40.60">
    <property type="entry name" value="Cadherins"/>
    <property type="match status" value="5"/>
</dbReference>
<feature type="domain" description="Laminin G" evidence="15">
    <location>
        <begin position="577"/>
        <end position="768"/>
    </location>
</feature>
<dbReference type="InterPro" id="IPR015919">
    <property type="entry name" value="Cadherin-like_sf"/>
</dbReference>
<evidence type="ECO:0000259" key="17">
    <source>
        <dbReference type="PROSITE" id="PS50268"/>
    </source>
</evidence>
<dbReference type="PANTHER" id="PTHR24027:SF438">
    <property type="entry name" value="CADHERIN 23"/>
    <property type="match status" value="1"/>
</dbReference>
<dbReference type="VEuPathDB" id="VectorBase:AARA000914"/>
<dbReference type="GO" id="GO:0016342">
    <property type="term" value="C:catenin complex"/>
    <property type="evidence" value="ECO:0007669"/>
    <property type="project" value="TreeGrafter"/>
</dbReference>
<dbReference type="PROSITE" id="PS00232">
    <property type="entry name" value="CADHERIN_1"/>
    <property type="match status" value="2"/>
</dbReference>
<keyword evidence="10" id="KW-0325">Glycoprotein</keyword>
<evidence type="ECO:0000256" key="3">
    <source>
        <dbReference type="ARBA" id="ARBA00022692"/>
    </source>
</evidence>
<dbReference type="Pfam" id="PF00008">
    <property type="entry name" value="EGF"/>
    <property type="match status" value="1"/>
</dbReference>
<keyword evidence="2 12" id="KW-0245">EGF-like domain</keyword>
<dbReference type="EnsemblMetazoa" id="AARA000914-RA">
    <property type="protein sequence ID" value="AARA000914-PA"/>
    <property type="gene ID" value="AARA000914"/>
</dbReference>
<dbReference type="SMART" id="SM00282">
    <property type="entry name" value="LamG"/>
    <property type="match status" value="1"/>
</dbReference>
<dbReference type="PANTHER" id="PTHR24027">
    <property type="entry name" value="CADHERIN-23"/>
    <property type="match status" value="1"/>
</dbReference>
<dbReference type="PROSITE" id="PS50025">
    <property type="entry name" value="LAM_G_DOMAIN"/>
    <property type="match status" value="1"/>
</dbReference>
<dbReference type="GO" id="GO:0016477">
    <property type="term" value="P:cell migration"/>
    <property type="evidence" value="ECO:0007669"/>
    <property type="project" value="TreeGrafter"/>
</dbReference>
<feature type="domain" description="Cadherin" evidence="17">
    <location>
        <begin position="475"/>
        <end position="559"/>
    </location>
</feature>
<feature type="domain" description="EGF-like" evidence="16">
    <location>
        <begin position="811"/>
        <end position="849"/>
    </location>
</feature>
<keyword evidence="8" id="KW-0472">Membrane</keyword>
<dbReference type="FunFam" id="2.60.120.200:FF:000044">
    <property type="entry name" value="neural-cadherin isoform X1"/>
    <property type="match status" value="1"/>
</dbReference>
<keyword evidence="5 11" id="KW-0106">Calcium</keyword>
<keyword evidence="19" id="KW-1185">Reference proteome</keyword>
<evidence type="ECO:0000256" key="7">
    <source>
        <dbReference type="ARBA" id="ARBA00022989"/>
    </source>
</evidence>
<dbReference type="InterPro" id="IPR002126">
    <property type="entry name" value="Cadherin-like_dom"/>
</dbReference>